<accession>A0A3M7Q665</accession>
<organism evidence="1 2">
    <name type="scientific">Brachionus plicatilis</name>
    <name type="common">Marine rotifer</name>
    <name type="synonym">Brachionus muelleri</name>
    <dbReference type="NCBI Taxonomy" id="10195"/>
    <lineage>
        <taxon>Eukaryota</taxon>
        <taxon>Metazoa</taxon>
        <taxon>Spiralia</taxon>
        <taxon>Gnathifera</taxon>
        <taxon>Rotifera</taxon>
        <taxon>Eurotatoria</taxon>
        <taxon>Monogononta</taxon>
        <taxon>Pseudotrocha</taxon>
        <taxon>Ploima</taxon>
        <taxon>Brachionidae</taxon>
        <taxon>Brachionus</taxon>
    </lineage>
</organism>
<gene>
    <name evidence="1" type="ORF">BpHYR1_032277</name>
</gene>
<dbReference type="Proteomes" id="UP000276133">
    <property type="component" value="Unassembled WGS sequence"/>
</dbReference>
<proteinExistence type="predicted"/>
<dbReference type="AlphaFoldDB" id="A0A3M7Q665"/>
<reference evidence="1 2" key="1">
    <citation type="journal article" date="2018" name="Sci. Rep.">
        <title>Genomic signatures of local adaptation to the degree of environmental predictability in rotifers.</title>
        <authorList>
            <person name="Franch-Gras L."/>
            <person name="Hahn C."/>
            <person name="Garcia-Roger E.M."/>
            <person name="Carmona M.J."/>
            <person name="Serra M."/>
            <person name="Gomez A."/>
        </authorList>
    </citation>
    <scope>NUCLEOTIDE SEQUENCE [LARGE SCALE GENOMIC DNA]</scope>
    <source>
        <strain evidence="1">HYR1</strain>
    </source>
</reference>
<name>A0A3M7Q665_BRAPC</name>
<sequence>MISLELNQVSLINEIKGQSPNSSGTLSKFPEYFSFLTPLAPPLKIVKTTAVTYDREAIVTPDCHTEMHIRTTGYWMGVDYQGGTFTAPATNVQVLKADPYLSSLSNFNAKMSHTMSTH</sequence>
<comment type="caution">
    <text evidence="1">The sequence shown here is derived from an EMBL/GenBank/DDBJ whole genome shotgun (WGS) entry which is preliminary data.</text>
</comment>
<protein>
    <submittedName>
        <fullName evidence="1">Uncharacterized protein</fullName>
    </submittedName>
</protein>
<evidence type="ECO:0000313" key="2">
    <source>
        <dbReference type="Proteomes" id="UP000276133"/>
    </source>
</evidence>
<evidence type="ECO:0000313" key="1">
    <source>
        <dbReference type="EMBL" id="RNA06916.1"/>
    </source>
</evidence>
<keyword evidence="2" id="KW-1185">Reference proteome</keyword>
<dbReference type="EMBL" id="REGN01007225">
    <property type="protein sequence ID" value="RNA06916.1"/>
    <property type="molecule type" value="Genomic_DNA"/>
</dbReference>